<evidence type="ECO:0000313" key="2">
    <source>
        <dbReference type="Proteomes" id="UP000581206"/>
    </source>
</evidence>
<organism evidence="1 2">
    <name type="scientific">Cellulomonas denverensis</name>
    <dbReference type="NCBI Taxonomy" id="264297"/>
    <lineage>
        <taxon>Bacteria</taxon>
        <taxon>Bacillati</taxon>
        <taxon>Actinomycetota</taxon>
        <taxon>Actinomycetes</taxon>
        <taxon>Micrococcales</taxon>
        <taxon>Cellulomonadaceae</taxon>
        <taxon>Cellulomonas</taxon>
    </lineage>
</organism>
<protein>
    <recommendedName>
        <fullName evidence="3">DoxX family protein</fullName>
    </recommendedName>
</protein>
<sequence>MSVKLHHVPPRLASGAFILNTGITKRSLHVDGATGLRDQAANAFPFLKKMDPVRFGKALSTFEIALGTALLAPMVPTRVAAAGLSGFSAALMAVYLKTPGFTRDDGIRPAPAGMGIARDVFMLGSGLGLMVEELATRRN</sequence>
<keyword evidence="2" id="KW-1185">Reference proteome</keyword>
<evidence type="ECO:0000313" key="1">
    <source>
        <dbReference type="EMBL" id="NKY24358.1"/>
    </source>
</evidence>
<accession>A0A7X6KYA5</accession>
<gene>
    <name evidence="1" type="ORF">HGA03_16970</name>
</gene>
<dbReference type="AlphaFoldDB" id="A0A7X6KYA5"/>
<evidence type="ECO:0008006" key="3">
    <source>
        <dbReference type="Google" id="ProtNLM"/>
    </source>
</evidence>
<reference evidence="1 2" key="1">
    <citation type="submission" date="2020-04" db="EMBL/GenBank/DDBJ databases">
        <title>MicrobeNet Type strains.</title>
        <authorList>
            <person name="Nicholson A.C."/>
        </authorList>
    </citation>
    <scope>NUCLEOTIDE SEQUENCE [LARGE SCALE GENOMIC DNA]</scope>
    <source>
        <strain evidence="1 2">ATCC BAA-788</strain>
    </source>
</reference>
<dbReference type="Proteomes" id="UP000581206">
    <property type="component" value="Unassembled WGS sequence"/>
</dbReference>
<dbReference type="RefSeq" id="WP_168631480.1">
    <property type="nucleotide sequence ID" value="NZ_BONL01000019.1"/>
</dbReference>
<dbReference type="EMBL" id="JAAXOX010000014">
    <property type="protein sequence ID" value="NKY24358.1"/>
    <property type="molecule type" value="Genomic_DNA"/>
</dbReference>
<comment type="caution">
    <text evidence="1">The sequence shown here is derived from an EMBL/GenBank/DDBJ whole genome shotgun (WGS) entry which is preliminary data.</text>
</comment>
<name>A0A7X6KYA5_9CELL</name>
<proteinExistence type="predicted"/>